<accession>A0A2P6N5W4</accession>
<gene>
    <name evidence="1" type="ORF">PROFUN_12934</name>
</gene>
<proteinExistence type="predicted"/>
<evidence type="ECO:0000313" key="2">
    <source>
        <dbReference type="Proteomes" id="UP000241769"/>
    </source>
</evidence>
<reference evidence="1 2" key="1">
    <citation type="journal article" date="2018" name="Genome Biol. Evol.">
        <title>Multiple Roots of Fruiting Body Formation in Amoebozoa.</title>
        <authorList>
            <person name="Hillmann F."/>
            <person name="Forbes G."/>
            <person name="Novohradska S."/>
            <person name="Ferling I."/>
            <person name="Riege K."/>
            <person name="Groth M."/>
            <person name="Westermann M."/>
            <person name="Marz M."/>
            <person name="Spaller T."/>
            <person name="Winckler T."/>
            <person name="Schaap P."/>
            <person name="Glockner G."/>
        </authorList>
    </citation>
    <scope>NUCLEOTIDE SEQUENCE [LARGE SCALE GENOMIC DNA]</scope>
    <source>
        <strain evidence="1 2">Jena</strain>
    </source>
</reference>
<dbReference type="Proteomes" id="UP000241769">
    <property type="component" value="Unassembled WGS sequence"/>
</dbReference>
<organism evidence="1 2">
    <name type="scientific">Planoprotostelium fungivorum</name>
    <dbReference type="NCBI Taxonomy" id="1890364"/>
    <lineage>
        <taxon>Eukaryota</taxon>
        <taxon>Amoebozoa</taxon>
        <taxon>Evosea</taxon>
        <taxon>Variosea</taxon>
        <taxon>Cavosteliida</taxon>
        <taxon>Cavosteliaceae</taxon>
        <taxon>Planoprotostelium</taxon>
    </lineage>
</organism>
<protein>
    <submittedName>
        <fullName evidence="1">Uncharacterized protein</fullName>
    </submittedName>
</protein>
<dbReference type="InParanoid" id="A0A2P6N5W4"/>
<dbReference type="EMBL" id="MDYQ01000187">
    <property type="protein sequence ID" value="PRP79333.1"/>
    <property type="molecule type" value="Genomic_DNA"/>
</dbReference>
<name>A0A2P6N5W4_9EUKA</name>
<sequence>MTQTGNFLQAFHLADSTFSTSLRHQTPDYSLFHMFVRLATVAMTQTDHSSMVPFVKHSQMVPAHSPHTASTSISPLGTRCIRTVVQPHRRTQEGGELQQVVRFVSTSAVPDPGFDERMHRWEQIQHL</sequence>
<keyword evidence="2" id="KW-1185">Reference proteome</keyword>
<dbReference type="AlphaFoldDB" id="A0A2P6N5W4"/>
<comment type="caution">
    <text evidence="1">The sequence shown here is derived from an EMBL/GenBank/DDBJ whole genome shotgun (WGS) entry which is preliminary data.</text>
</comment>
<evidence type="ECO:0000313" key="1">
    <source>
        <dbReference type="EMBL" id="PRP79333.1"/>
    </source>
</evidence>